<feature type="transmembrane region" description="Helical" evidence="1">
    <location>
        <begin position="314"/>
        <end position="334"/>
    </location>
</feature>
<accession>A0A511MJW0</accession>
<keyword evidence="3" id="KW-1185">Reference proteome</keyword>
<comment type="caution">
    <text evidence="2">The sequence shown here is derived from an EMBL/GenBank/DDBJ whole genome shotgun (WGS) entry which is preliminary data.</text>
</comment>
<keyword evidence="1" id="KW-0472">Membrane</keyword>
<dbReference type="RefSeq" id="WP_147137043.1">
    <property type="nucleotide sequence ID" value="NZ_BJXA01000043.1"/>
</dbReference>
<keyword evidence="1" id="KW-0812">Transmembrane</keyword>
<proteinExistence type="predicted"/>
<gene>
    <name evidence="2" type="ORF">NN4_54330</name>
</gene>
<feature type="transmembrane region" description="Helical" evidence="1">
    <location>
        <begin position="262"/>
        <end position="281"/>
    </location>
</feature>
<feature type="transmembrane region" description="Helical" evidence="1">
    <location>
        <begin position="233"/>
        <end position="255"/>
    </location>
</feature>
<evidence type="ECO:0000313" key="3">
    <source>
        <dbReference type="Proteomes" id="UP000321424"/>
    </source>
</evidence>
<sequence length="346" mass="36811">MTKQTVRLLLLLGVTLAGYSLARILNWEHADSNPVYGVSVLVLLAIGLYGSTYGIDLAKAREEIRLILAVVTVGVLLKSALIGATIWLLTADIRYLALGVVVAQIDPLSVASILDDPRLSPRAKTILAAWASFDDPMTVILALFITPIVAQAAGVEVVDGAGSSWYGASGYILTTLTNIVFAGAGLLLWKFAAARPETIRTSLLAVLGAVAVWGRWMLGFALIGLFYRPDIGRFIPAAVNLALMLSAFASGLILVDGVSIMHGVLLGIAAFGSQVLIGWLLTIRLNRQDQLHLSFAQQNGITAIILGLLIEQQFPGTVAVVVPAIFTVNVLHLLSNSVIDRRTAPL</sequence>
<dbReference type="Proteomes" id="UP000321424">
    <property type="component" value="Unassembled WGS sequence"/>
</dbReference>
<feature type="transmembrane region" description="Helical" evidence="1">
    <location>
        <begin position="67"/>
        <end position="89"/>
    </location>
</feature>
<evidence type="ECO:0000313" key="2">
    <source>
        <dbReference type="EMBL" id="GEM40914.1"/>
    </source>
</evidence>
<name>A0A511MJW0_9NOCA</name>
<feature type="transmembrane region" description="Helical" evidence="1">
    <location>
        <begin position="38"/>
        <end position="55"/>
    </location>
</feature>
<dbReference type="AlphaFoldDB" id="A0A511MJW0"/>
<evidence type="ECO:0000256" key="1">
    <source>
        <dbReference type="SAM" id="Phobius"/>
    </source>
</evidence>
<feature type="transmembrane region" description="Helical" evidence="1">
    <location>
        <begin position="126"/>
        <end position="150"/>
    </location>
</feature>
<evidence type="ECO:0008006" key="4">
    <source>
        <dbReference type="Google" id="ProtNLM"/>
    </source>
</evidence>
<keyword evidence="1" id="KW-1133">Transmembrane helix</keyword>
<organism evidence="2 3">
    <name type="scientific">Nocardia ninae NBRC 108245</name>
    <dbReference type="NCBI Taxonomy" id="1210091"/>
    <lineage>
        <taxon>Bacteria</taxon>
        <taxon>Bacillati</taxon>
        <taxon>Actinomycetota</taxon>
        <taxon>Actinomycetes</taxon>
        <taxon>Mycobacteriales</taxon>
        <taxon>Nocardiaceae</taxon>
        <taxon>Nocardia</taxon>
    </lineage>
</organism>
<protein>
    <recommendedName>
        <fullName evidence="4">Cation/H+ exchanger domain-containing protein</fullName>
    </recommendedName>
</protein>
<dbReference type="EMBL" id="BJXA01000043">
    <property type="protein sequence ID" value="GEM40914.1"/>
    <property type="molecule type" value="Genomic_DNA"/>
</dbReference>
<feature type="transmembrane region" description="Helical" evidence="1">
    <location>
        <begin position="203"/>
        <end position="227"/>
    </location>
</feature>
<reference evidence="2 3" key="1">
    <citation type="submission" date="2019-07" db="EMBL/GenBank/DDBJ databases">
        <title>Whole genome shotgun sequence of Nocardia ninae NBRC 108245.</title>
        <authorList>
            <person name="Hosoyama A."/>
            <person name="Uohara A."/>
            <person name="Ohji S."/>
            <person name="Ichikawa N."/>
        </authorList>
    </citation>
    <scope>NUCLEOTIDE SEQUENCE [LARGE SCALE GENOMIC DNA]</scope>
    <source>
        <strain evidence="2 3">NBRC 108245</strain>
    </source>
</reference>
<feature type="transmembrane region" description="Helical" evidence="1">
    <location>
        <begin position="170"/>
        <end position="191"/>
    </location>
</feature>
<dbReference type="OrthoDB" id="517234at2"/>